<reference evidence="1 2" key="1">
    <citation type="submission" date="2020-04" db="EMBL/GenBank/DDBJ databases">
        <authorList>
            <person name="Yoon J."/>
        </authorList>
    </citation>
    <scope>NUCLEOTIDE SEQUENCE [LARGE SCALE GENOMIC DNA]</scope>
    <source>
        <strain evidence="1 2">KMU-115</strain>
    </source>
</reference>
<protein>
    <submittedName>
        <fullName evidence="1">Uncharacterized protein</fullName>
    </submittedName>
</protein>
<comment type="caution">
    <text evidence="1">The sequence shown here is derived from an EMBL/GenBank/DDBJ whole genome shotgun (WGS) entry which is preliminary data.</text>
</comment>
<gene>
    <name evidence="1" type="ORF">HCU73_07515</name>
</gene>
<proteinExistence type="predicted"/>
<keyword evidence="2" id="KW-1185">Reference proteome</keyword>
<dbReference type="EMBL" id="JAAZQQ010000002">
    <property type="protein sequence ID" value="NKX44436.1"/>
    <property type="molecule type" value="Genomic_DNA"/>
</dbReference>
<organism evidence="1 2">
    <name type="scientific">Roseicyclus persicicus</name>
    <dbReference type="NCBI Taxonomy" id="2650661"/>
    <lineage>
        <taxon>Bacteria</taxon>
        <taxon>Pseudomonadati</taxon>
        <taxon>Pseudomonadota</taxon>
        <taxon>Alphaproteobacteria</taxon>
        <taxon>Rhodobacterales</taxon>
        <taxon>Roseobacteraceae</taxon>
        <taxon>Roseicyclus</taxon>
    </lineage>
</organism>
<sequence length="237" mass="23014">MNPRGAVRARLIQAALDGPPPPIPATPDDALRAVLDRVDTTVLARRLTIRGAGGRAIALDAANRRLLSLAGDAGGGALGPGDAAAVAAALRSALAGGGPVTVRSGPAAPGAGAGQVGLTPAAVLSAAGLAPLPAAAACAPSPEALCTVRLGEGAPDPAVPEDAETAELADWAAGALDQLLSDTFPLAASLETEGTLWLDYGAEGRIRIAGDLGGFDVSVLGPDPDAPRPRSGGAACG</sequence>
<dbReference type="RefSeq" id="WP_168622809.1">
    <property type="nucleotide sequence ID" value="NZ_JAAZQQ010000002.1"/>
</dbReference>
<name>A0A7X6GXX1_9RHOB</name>
<evidence type="ECO:0000313" key="2">
    <source>
        <dbReference type="Proteomes" id="UP000526408"/>
    </source>
</evidence>
<evidence type="ECO:0000313" key="1">
    <source>
        <dbReference type="EMBL" id="NKX44436.1"/>
    </source>
</evidence>
<accession>A0A7X6GXX1</accession>
<dbReference type="AlphaFoldDB" id="A0A7X6GXX1"/>
<dbReference type="Proteomes" id="UP000526408">
    <property type="component" value="Unassembled WGS sequence"/>
</dbReference>